<evidence type="ECO:0000313" key="24">
    <source>
        <dbReference type="EMBL" id="EAX48826.1"/>
    </source>
</evidence>
<feature type="domain" description="Phosphotransferase system enzyme I N-terminal" evidence="23">
    <location>
        <begin position="4"/>
        <end position="127"/>
    </location>
</feature>
<dbReference type="NCBIfam" id="TIGR01417">
    <property type="entry name" value="PTS_I_fam"/>
    <property type="match status" value="1"/>
</dbReference>
<comment type="caution">
    <text evidence="24">The sequence shown here is derived from an EMBL/GenBank/DDBJ whole genome shotgun (WGS) entry which is preliminary data.</text>
</comment>
<dbReference type="Gene3D" id="1.10.274.10">
    <property type="entry name" value="PtsI, HPr-binding domain"/>
    <property type="match status" value="1"/>
</dbReference>
<keyword evidence="25" id="KW-1185">Reference proteome</keyword>
<dbReference type="eggNOG" id="COG1080">
    <property type="taxonomic scope" value="Bacteria"/>
</dbReference>
<dbReference type="PANTHER" id="PTHR46244">
    <property type="entry name" value="PHOSPHOENOLPYRUVATE-PROTEIN PHOSPHOTRANSFERASE"/>
    <property type="match status" value="1"/>
</dbReference>
<keyword evidence="8 17" id="KW-0813">Transport</keyword>
<accession>A1HLX3</accession>
<dbReference type="PROSITE" id="PS00370">
    <property type="entry name" value="PEP_ENZYMES_PHOS_SITE"/>
    <property type="match status" value="1"/>
</dbReference>
<dbReference type="GO" id="GO:0016301">
    <property type="term" value="F:kinase activity"/>
    <property type="evidence" value="ECO:0007669"/>
    <property type="project" value="UniProtKB-KW"/>
</dbReference>
<evidence type="ECO:0000256" key="17">
    <source>
        <dbReference type="PIRNR" id="PIRNR000732"/>
    </source>
</evidence>
<evidence type="ECO:0000256" key="12">
    <source>
        <dbReference type="ARBA" id="ARBA00022683"/>
    </source>
</evidence>
<feature type="binding site" evidence="19">
    <location>
        <position position="297"/>
    </location>
    <ligand>
        <name>phosphoenolpyruvate</name>
        <dbReference type="ChEBI" id="CHEBI:58702"/>
    </ligand>
</feature>
<dbReference type="InterPro" id="IPR015813">
    <property type="entry name" value="Pyrv/PenolPyrv_kinase-like_dom"/>
</dbReference>
<evidence type="ECO:0000313" key="25">
    <source>
        <dbReference type="Proteomes" id="UP000005139"/>
    </source>
</evidence>
<evidence type="ECO:0000259" key="21">
    <source>
        <dbReference type="Pfam" id="PF00391"/>
    </source>
</evidence>
<dbReference type="Pfam" id="PF02896">
    <property type="entry name" value="PEP-utilizers_C"/>
    <property type="match status" value="1"/>
</dbReference>
<evidence type="ECO:0000256" key="3">
    <source>
        <dbReference type="ARBA" id="ARBA00002728"/>
    </source>
</evidence>
<dbReference type="InterPro" id="IPR050499">
    <property type="entry name" value="PEP-utilizing_PTS_enzyme"/>
</dbReference>
<sequence>MQYRGIAAAPGYALGTAFLLQEKEIPVIKQNIAAEDTGAEIDRLEKALCQAIREIEKIQEETRQKLGDDKAAIFAAHIMLLTDPEYIGNIKQKIVAEAINAEAAVKEVTDHFLNMFACIEDEYLRERAADLRDVSQRLLKRLQGIQSVDLADIAENVILCAHDLTPSDTAQLDRNKVVGFVTNSGGRTSHSAIMARSLEIPAVVGLMDITAKVRPGDFVIVDGNEGTVFINPPNELIEQYREKKAQFIKRQKEAKKLVNEPSITLDGTKVELVANIGNPEDAKWAVANGAEGIGLFRTEFLYMGRNELPSEEEQFEAYKTVVTMFGAQRPIVIRTLDIGGDKELSYMDMPKEKNPFLGYRAIRLCLDRPEIFKTQLRAILRASAYGNIKLMYPMIATLQELRAANQILEAAKQELASENIPFNTAMEVGIMVEIPAVAVLADQFATEVDFFSIGTNDLIQYTMAADRMNEKVSYLYQPFNPAVLRLIQGVIAAAHKAGKWVGMCGEMAGDLAAIPILLGMGLDEFSMSANAILPARALLRQLTQKDAQRIAQAVLKMDDAKEIRDFVEQAVSAIVTLR</sequence>
<evidence type="ECO:0000256" key="20">
    <source>
        <dbReference type="PIRSR" id="PIRSR000732-3"/>
    </source>
</evidence>
<dbReference type="EMBL" id="AAWL01000001">
    <property type="protein sequence ID" value="EAX48826.1"/>
    <property type="molecule type" value="Genomic_DNA"/>
</dbReference>
<evidence type="ECO:0000256" key="19">
    <source>
        <dbReference type="PIRSR" id="PIRSR000732-2"/>
    </source>
</evidence>
<evidence type="ECO:0000256" key="15">
    <source>
        <dbReference type="ARBA" id="ARBA00022842"/>
    </source>
</evidence>
<feature type="binding site" evidence="20">
    <location>
        <position position="457"/>
    </location>
    <ligand>
        <name>Mg(2+)</name>
        <dbReference type="ChEBI" id="CHEBI:18420"/>
    </ligand>
</feature>
<dbReference type="GO" id="GO:0009401">
    <property type="term" value="P:phosphoenolpyruvate-dependent sugar phosphotransferase system"/>
    <property type="evidence" value="ECO:0007669"/>
    <property type="project" value="UniProtKB-KW"/>
</dbReference>
<evidence type="ECO:0000256" key="1">
    <source>
        <dbReference type="ARBA" id="ARBA00000683"/>
    </source>
</evidence>
<feature type="binding site" evidence="20">
    <location>
        <position position="433"/>
    </location>
    <ligand>
        <name>Mg(2+)</name>
        <dbReference type="ChEBI" id="CHEBI:18420"/>
    </ligand>
</feature>
<reference evidence="24 25" key="1">
    <citation type="submission" date="2007-01" db="EMBL/GenBank/DDBJ databases">
        <title>Annotation of the draft genome assembly of Thermosinus carboxydivorans Nor1.</title>
        <authorList>
            <consortium name="US DOE Joint Genome Institute (JGI-ORNL)"/>
            <person name="Larimer F."/>
            <person name="Land M."/>
            <person name="Hauser L."/>
        </authorList>
    </citation>
    <scope>NUCLEOTIDE SEQUENCE [LARGE SCALE GENOMIC DNA]</scope>
    <source>
        <strain evidence="24 25">Nor1</strain>
    </source>
</reference>
<dbReference type="Proteomes" id="UP000005139">
    <property type="component" value="Unassembled WGS sequence"/>
</dbReference>
<evidence type="ECO:0000256" key="9">
    <source>
        <dbReference type="ARBA" id="ARBA00022490"/>
    </source>
</evidence>
<gene>
    <name evidence="24" type="ORF">TcarDRAFT_2515</name>
</gene>
<keyword evidence="14 17" id="KW-0418">Kinase</keyword>
<feature type="domain" description="PEP-utilising enzyme C-terminal" evidence="22">
    <location>
        <begin position="252"/>
        <end position="542"/>
    </location>
</feature>
<feature type="domain" description="PEP-utilising enzyme mobile" evidence="21">
    <location>
        <begin position="154"/>
        <end position="226"/>
    </location>
</feature>
<feature type="binding site" evidence="19">
    <location>
        <position position="467"/>
    </location>
    <ligand>
        <name>phosphoenolpyruvate</name>
        <dbReference type="ChEBI" id="CHEBI:58702"/>
    </ligand>
</feature>
<name>A1HLX3_9FIRM</name>
<keyword evidence="10 17" id="KW-0762">Sugar transport</keyword>
<proteinExistence type="inferred from homology"/>
<evidence type="ECO:0000259" key="23">
    <source>
        <dbReference type="Pfam" id="PF05524"/>
    </source>
</evidence>
<dbReference type="Pfam" id="PF00391">
    <property type="entry name" value="PEP-utilizers"/>
    <property type="match status" value="1"/>
</dbReference>
<keyword evidence="9 17" id="KW-0963">Cytoplasm</keyword>
<evidence type="ECO:0000256" key="10">
    <source>
        <dbReference type="ARBA" id="ARBA00022597"/>
    </source>
</evidence>
<evidence type="ECO:0000256" key="11">
    <source>
        <dbReference type="ARBA" id="ARBA00022679"/>
    </source>
</evidence>
<keyword evidence="24" id="KW-0670">Pyruvate</keyword>
<dbReference type="Pfam" id="PF05524">
    <property type="entry name" value="PEP-utilisers_N"/>
    <property type="match status" value="1"/>
</dbReference>
<evidence type="ECO:0000256" key="5">
    <source>
        <dbReference type="ARBA" id="ARBA00007837"/>
    </source>
</evidence>
<dbReference type="GO" id="GO:0008965">
    <property type="term" value="F:phosphoenolpyruvate-protein phosphotransferase activity"/>
    <property type="evidence" value="ECO:0007669"/>
    <property type="project" value="UniProtKB-EC"/>
</dbReference>
<comment type="catalytic activity">
    <reaction evidence="1 17">
        <text>L-histidyl-[protein] + phosphoenolpyruvate = N(pros)-phospho-L-histidyl-[protein] + pyruvate</text>
        <dbReference type="Rhea" id="RHEA:23880"/>
        <dbReference type="Rhea" id="RHEA-COMP:9745"/>
        <dbReference type="Rhea" id="RHEA-COMP:9746"/>
        <dbReference type="ChEBI" id="CHEBI:15361"/>
        <dbReference type="ChEBI" id="CHEBI:29979"/>
        <dbReference type="ChEBI" id="CHEBI:58702"/>
        <dbReference type="ChEBI" id="CHEBI:64837"/>
        <dbReference type="EC" id="2.7.3.9"/>
    </reaction>
</comment>
<dbReference type="PROSITE" id="PS00742">
    <property type="entry name" value="PEP_ENZYMES_2"/>
    <property type="match status" value="1"/>
</dbReference>
<dbReference type="InterPro" id="IPR036618">
    <property type="entry name" value="PtsI_HPr-bd_sf"/>
</dbReference>
<dbReference type="AlphaFoldDB" id="A1HLX3"/>
<dbReference type="InterPro" id="IPR000121">
    <property type="entry name" value="PEP_util_C"/>
</dbReference>
<evidence type="ECO:0000259" key="22">
    <source>
        <dbReference type="Pfam" id="PF02896"/>
    </source>
</evidence>
<dbReference type="InterPro" id="IPR024692">
    <property type="entry name" value="PTS_EI"/>
</dbReference>
<reference evidence="24 25" key="2">
    <citation type="submission" date="2007-01" db="EMBL/GenBank/DDBJ databases">
        <title>Sequencing of the draft genome and assembly of Thermosinus carboxydivorans Nor1.</title>
        <authorList>
            <consortium name="US DOE Joint Genome Institute (JGI-PGF)"/>
            <person name="Copeland A."/>
            <person name="Lucas S."/>
            <person name="Lapidus A."/>
            <person name="Barry K."/>
            <person name="Glavina del Rio T."/>
            <person name="Dalin E."/>
            <person name="Tice H."/>
            <person name="Bruce D."/>
            <person name="Pitluck S."/>
            <person name="Richardson P."/>
        </authorList>
    </citation>
    <scope>NUCLEOTIDE SEQUENCE [LARGE SCALE GENOMIC DNA]</scope>
    <source>
        <strain evidence="24 25">Nor1</strain>
    </source>
</reference>
<evidence type="ECO:0000256" key="4">
    <source>
        <dbReference type="ARBA" id="ARBA00004496"/>
    </source>
</evidence>
<dbReference type="InterPro" id="IPR036637">
    <property type="entry name" value="Phosphohistidine_dom_sf"/>
</dbReference>
<dbReference type="EC" id="2.7.3.9" evidence="6 17"/>
<dbReference type="GO" id="GO:0046872">
    <property type="term" value="F:metal ion binding"/>
    <property type="evidence" value="ECO:0007669"/>
    <property type="project" value="UniProtKB-KW"/>
</dbReference>
<dbReference type="InterPro" id="IPR008279">
    <property type="entry name" value="PEP-util_enz_mobile_dom"/>
</dbReference>
<dbReference type="GO" id="GO:0005737">
    <property type="term" value="C:cytoplasm"/>
    <property type="evidence" value="ECO:0007669"/>
    <property type="project" value="UniProtKB-SubCell"/>
</dbReference>
<evidence type="ECO:0000256" key="7">
    <source>
        <dbReference type="ARBA" id="ARBA00016544"/>
    </source>
</evidence>
<keyword evidence="13 17" id="KW-0479">Metal-binding</keyword>
<evidence type="ECO:0000256" key="6">
    <source>
        <dbReference type="ARBA" id="ARBA00012232"/>
    </source>
</evidence>
<comment type="similarity">
    <text evidence="5 17">Belongs to the PEP-utilizing enzyme family.</text>
</comment>
<dbReference type="SUPFAM" id="SSF51621">
    <property type="entry name" value="Phosphoenolpyruvate/pyruvate domain"/>
    <property type="match status" value="1"/>
</dbReference>
<dbReference type="FunFam" id="3.20.20.60:FF:000007">
    <property type="entry name" value="Phosphoenolpyruvate-protein phosphotransferase"/>
    <property type="match status" value="1"/>
</dbReference>
<comment type="subcellular location">
    <subcellularLocation>
        <location evidence="4 17">Cytoplasm</location>
    </subcellularLocation>
</comment>
<comment type="function">
    <text evidence="3 17">General (non sugar-specific) component of the phosphoenolpyruvate-dependent sugar phosphotransferase system (sugar PTS). This major carbohydrate active-transport system catalyzes the phosphorylation of incoming sugar substrates concomitantly with their translocation across the cell membrane. Enzyme I transfers the phosphoryl group from phosphoenolpyruvate (PEP) to the phosphoryl carrier protein (HPr).</text>
</comment>
<evidence type="ECO:0000256" key="16">
    <source>
        <dbReference type="ARBA" id="ARBA00033235"/>
    </source>
</evidence>
<dbReference type="PIRSF" id="PIRSF000732">
    <property type="entry name" value="PTS_enzyme_I"/>
    <property type="match status" value="1"/>
</dbReference>
<dbReference type="InterPro" id="IPR006318">
    <property type="entry name" value="PTS_EI-like"/>
</dbReference>
<feature type="active site" description="Proton donor" evidence="18">
    <location>
        <position position="504"/>
    </location>
</feature>
<dbReference type="InterPro" id="IPR018274">
    <property type="entry name" value="PEP_util_AS"/>
</dbReference>
<organism evidence="24 25">
    <name type="scientific">Thermosinus carboxydivorans Nor1</name>
    <dbReference type="NCBI Taxonomy" id="401526"/>
    <lineage>
        <taxon>Bacteria</taxon>
        <taxon>Bacillati</taxon>
        <taxon>Bacillota</taxon>
        <taxon>Negativicutes</taxon>
        <taxon>Selenomonadales</taxon>
        <taxon>Sporomusaceae</taxon>
        <taxon>Thermosinus</taxon>
    </lineage>
</organism>
<comment type="cofactor">
    <cofactor evidence="2 17 20">
        <name>Mg(2+)</name>
        <dbReference type="ChEBI" id="CHEBI:18420"/>
    </cofactor>
</comment>
<keyword evidence="11 17" id="KW-0808">Transferase</keyword>
<dbReference type="InterPro" id="IPR040442">
    <property type="entry name" value="Pyrv_kinase-like_dom_sf"/>
</dbReference>
<dbReference type="SUPFAM" id="SSF52009">
    <property type="entry name" value="Phosphohistidine domain"/>
    <property type="match status" value="1"/>
</dbReference>
<evidence type="ECO:0000256" key="8">
    <source>
        <dbReference type="ARBA" id="ARBA00022448"/>
    </source>
</evidence>
<dbReference type="OrthoDB" id="9765468at2"/>
<evidence type="ECO:0000256" key="14">
    <source>
        <dbReference type="ARBA" id="ARBA00022777"/>
    </source>
</evidence>
<dbReference type="Gene3D" id="3.20.20.60">
    <property type="entry name" value="Phosphoenolpyruvate-binding domains"/>
    <property type="match status" value="1"/>
</dbReference>
<evidence type="ECO:0000256" key="2">
    <source>
        <dbReference type="ARBA" id="ARBA00001946"/>
    </source>
</evidence>
<feature type="binding site" evidence="19">
    <location>
        <position position="334"/>
    </location>
    <ligand>
        <name>phosphoenolpyruvate</name>
        <dbReference type="ChEBI" id="CHEBI:58702"/>
    </ligand>
</feature>
<feature type="binding site" evidence="19">
    <location>
        <begin position="456"/>
        <end position="457"/>
    </location>
    <ligand>
        <name>phosphoenolpyruvate</name>
        <dbReference type="ChEBI" id="CHEBI:58702"/>
    </ligand>
</feature>
<feature type="active site" description="Tele-phosphohistidine intermediate" evidence="18">
    <location>
        <position position="190"/>
    </location>
</feature>
<dbReference type="InterPro" id="IPR008731">
    <property type="entry name" value="PTS_EIN"/>
</dbReference>
<keyword evidence="12 17" id="KW-0598">Phosphotransferase system</keyword>
<dbReference type="PRINTS" id="PR01736">
    <property type="entry name" value="PHPHTRNFRASE"/>
</dbReference>
<dbReference type="InterPro" id="IPR023151">
    <property type="entry name" value="PEP_util_CS"/>
</dbReference>
<dbReference type="SUPFAM" id="SSF47831">
    <property type="entry name" value="Enzyme I of the PEP:sugar phosphotransferase system HPr-binding (sub)domain"/>
    <property type="match status" value="1"/>
</dbReference>
<dbReference type="Gene3D" id="3.50.30.10">
    <property type="entry name" value="Phosphohistidine domain"/>
    <property type="match status" value="1"/>
</dbReference>
<evidence type="ECO:0000256" key="13">
    <source>
        <dbReference type="ARBA" id="ARBA00022723"/>
    </source>
</evidence>
<evidence type="ECO:0000256" key="18">
    <source>
        <dbReference type="PIRSR" id="PIRSR000732-1"/>
    </source>
</evidence>
<protein>
    <recommendedName>
        <fullName evidence="7 17">Phosphoenolpyruvate-protein phosphotransferase</fullName>
        <ecNumber evidence="6 17">2.7.3.9</ecNumber>
    </recommendedName>
    <alternativeName>
        <fullName evidence="16 17">Phosphotransferase system, enzyme I</fullName>
    </alternativeName>
</protein>
<keyword evidence="15 17" id="KW-0460">Magnesium</keyword>
<dbReference type="PANTHER" id="PTHR46244:SF3">
    <property type="entry name" value="PHOSPHOENOLPYRUVATE-PROTEIN PHOSPHOTRANSFERASE"/>
    <property type="match status" value="1"/>
</dbReference>
<dbReference type="RefSeq" id="WP_007288033.1">
    <property type="nucleotide sequence ID" value="NZ_AAWL01000001.1"/>
</dbReference>